<dbReference type="Pfam" id="PF17111">
    <property type="entry name" value="PigL_N"/>
    <property type="match status" value="1"/>
</dbReference>
<dbReference type="EMBL" id="KI912117">
    <property type="protein sequence ID" value="ETS76325.1"/>
    <property type="molecule type" value="Genomic_DNA"/>
</dbReference>
<evidence type="ECO:0000259" key="2">
    <source>
        <dbReference type="Pfam" id="PF17111"/>
    </source>
</evidence>
<dbReference type="Proteomes" id="UP000030651">
    <property type="component" value="Unassembled WGS sequence"/>
</dbReference>
<gene>
    <name evidence="3" type="ORF">PFICI_11712</name>
</gene>
<evidence type="ECO:0000313" key="4">
    <source>
        <dbReference type="Proteomes" id="UP000030651"/>
    </source>
</evidence>
<sequence length="285" mass="30764">MADPLSITASAIGVITAAFQSCQALNGLVSSWANAPKTLKDLRGDLSALQNLIQSLQREVATSDDLSAEQRTCILELVPAIESCRDACEGFSARVSRATSHSKDDQVAFLDRARLYLGEKDIQTFKSRLGDCKQTLNVALGVVTLNTMSKTREQINEMETQTVMTLSSLTGKLQGIELALQAFQSTEVAIGSNDVTQVLQVLNDHDRMLRQCLKVCTSGLGETAKTTGTTVKYAETLDQARQFIGNIGDVGNGGPETNVEHGQAKNESRQVIGNIDASFARDYLC</sequence>
<feature type="domain" description="Azaphilone pigments biosynthesis cluster protein L N-terminal" evidence="2">
    <location>
        <begin position="2"/>
        <end position="217"/>
    </location>
</feature>
<protein>
    <recommendedName>
        <fullName evidence="2">Azaphilone pigments biosynthesis cluster protein L N-terminal domain-containing protein</fullName>
    </recommendedName>
</protein>
<dbReference type="RefSeq" id="XP_007838484.1">
    <property type="nucleotide sequence ID" value="XM_007840293.1"/>
</dbReference>
<dbReference type="eggNOG" id="ENOG502SSY2">
    <property type="taxonomic scope" value="Eukaryota"/>
</dbReference>
<dbReference type="STRING" id="1229662.W3WR35"/>
<proteinExistence type="predicted"/>
<dbReference type="InParanoid" id="W3WR35"/>
<dbReference type="GeneID" id="19276725"/>
<evidence type="ECO:0000313" key="3">
    <source>
        <dbReference type="EMBL" id="ETS76325.1"/>
    </source>
</evidence>
<keyword evidence="4" id="KW-1185">Reference proteome</keyword>
<reference evidence="4" key="1">
    <citation type="journal article" date="2015" name="BMC Genomics">
        <title>Genomic and transcriptomic analysis of the endophytic fungus Pestalotiopsis fici reveals its lifestyle and high potential for synthesis of natural products.</title>
        <authorList>
            <person name="Wang X."/>
            <person name="Zhang X."/>
            <person name="Liu L."/>
            <person name="Xiang M."/>
            <person name="Wang W."/>
            <person name="Sun X."/>
            <person name="Che Y."/>
            <person name="Guo L."/>
            <person name="Liu G."/>
            <person name="Guo L."/>
            <person name="Wang C."/>
            <person name="Yin W.B."/>
            <person name="Stadler M."/>
            <person name="Zhang X."/>
            <person name="Liu X."/>
        </authorList>
    </citation>
    <scope>NUCLEOTIDE SEQUENCE [LARGE SCALE GENOMIC DNA]</scope>
    <source>
        <strain evidence="4">W106-1 / CGMCC3.15140</strain>
    </source>
</reference>
<feature type="coiled-coil region" evidence="1">
    <location>
        <begin position="39"/>
        <end position="66"/>
    </location>
</feature>
<name>W3WR35_PESFW</name>
<dbReference type="OMA" id="WANAPKT"/>
<dbReference type="KEGG" id="pfy:PFICI_11712"/>
<dbReference type="HOGENOM" id="CLU_079927_0_0_1"/>
<keyword evidence="1" id="KW-0175">Coiled coil</keyword>
<evidence type="ECO:0000256" key="1">
    <source>
        <dbReference type="SAM" id="Coils"/>
    </source>
</evidence>
<dbReference type="AlphaFoldDB" id="W3WR35"/>
<dbReference type="OrthoDB" id="432483at2759"/>
<organism evidence="3 4">
    <name type="scientific">Pestalotiopsis fici (strain W106-1 / CGMCC3.15140)</name>
    <dbReference type="NCBI Taxonomy" id="1229662"/>
    <lineage>
        <taxon>Eukaryota</taxon>
        <taxon>Fungi</taxon>
        <taxon>Dikarya</taxon>
        <taxon>Ascomycota</taxon>
        <taxon>Pezizomycotina</taxon>
        <taxon>Sordariomycetes</taxon>
        <taxon>Xylariomycetidae</taxon>
        <taxon>Amphisphaeriales</taxon>
        <taxon>Sporocadaceae</taxon>
        <taxon>Pestalotiopsis</taxon>
    </lineage>
</organism>
<accession>W3WR35</accession>
<dbReference type="InterPro" id="IPR031348">
    <property type="entry name" value="PigL_N"/>
</dbReference>